<dbReference type="OrthoDB" id="2155291at2759"/>
<feature type="region of interest" description="Disordered" evidence="2">
    <location>
        <begin position="800"/>
        <end position="824"/>
    </location>
</feature>
<accession>J4GMS3</accession>
<sequence length="1153" mass="127276">MAVLSLPLTFQNSFWSQDYRRGLEVLYKQLESGVLEDDEIVAFIRARAIAESALAESLSASAPAGKAFSHDEGASLHVAFRGLKEESTEQGKVHEAVAQELRDSVATPFEKWAVGYKASISYPNACVGCSTFMQERLKGSKHNVLDGWMAAYESAQVGVAKLKNDYLSKIRRADEAEDDARFAPIPPSVGDRFTTSPNMQPRDKRTPVRSGTVSERISQRFKEFRLGTGTAQSVDQTPEVHFDADIEEKEVPKFDKGKGRATEDVMTPPQVASPPPLSPPLPPAQLDTNLVPPSMAPPIILAGVAFTPMQLSNLLKRAKGELPLRSVRFPLLGEYQECFSGEEFATWLKEKVKEYEENLDRAAFAARELTEKHDLLRRIGQLGNDYENAADAYYQFRPKAFTLDAVSTKPDPVASPIQKNLSPLAENVAKTTNTFASLVTKALNANGQAEPAHIRARRDAEVADREYRVAVRKLDRQRLALEERVEETLKMLQRWELDRLRAVKTVLRQYHVVVSKLSKAYDPSVQRSETLIDSYHPEADLKIFIERHRTGPFRPEPQVYESVTHDESDVVFGIDLRRWADSGMWHHSDTEEKKDDIPPVLTMLLVAVDEAYAKLPTDADRRKTWIYDVPLASVHHLRESLNAIPPEQSLPNDIFAKYDAPVLAGAVKLWALELDPPIGMYEGWDEMRRLYPTVGSSAKGEEARSEELHIQDVQAALQKLPRVHLLVLDAIVKHLKRMIASTAGAESEETSEVYITKLALSMGRIILRPKQENEFSIQDRHPTLLFIDLLNNYESILPPTLEKKKRESQRKAPVRRRTRPVDMRMSRSRISAGADLRELQSQQFEQRTGVKLPRHSPPLPNAPVAHLNDIPGSPNAEPILSDSAPASTVIAEPEELPSIPPPLPPAPGDIVVHDNRTIVLESTPVQAGLTDFAAIPPPPPLEASTVPSHPVFKEPPPETDDLPPRPVFREPPPAIASPSPTIPVPTFNAPPPEPTSPELPMPSFKEPPLEPGSPPSTIVPPILRPESVNARSASPRVSSYESVGSRSPSPIKPITGAVPSVTSPANDPRLRGPRLARTPRVSGSGSVSNMVNKFDKPGGSRPGSPGVGANGGLSRVGSRTYGGGHSKRSSISRVSEFSRRTVASDAEDEVFER</sequence>
<dbReference type="GO" id="GO:0007010">
    <property type="term" value="P:cytoskeleton organization"/>
    <property type="evidence" value="ECO:0007669"/>
    <property type="project" value="TreeGrafter"/>
</dbReference>
<protein>
    <recommendedName>
        <fullName evidence="3">Rho-GAP domain-containing protein</fullName>
    </recommendedName>
</protein>
<dbReference type="Pfam" id="PF00611">
    <property type="entry name" value="FCH"/>
    <property type="match status" value="1"/>
</dbReference>
<dbReference type="InParanoid" id="J4GMS3"/>
<dbReference type="Gene3D" id="1.10.555.10">
    <property type="entry name" value="Rho GTPase activation protein"/>
    <property type="match status" value="1"/>
</dbReference>
<organism evidence="4 5">
    <name type="scientific">Fibroporia radiculosa</name>
    <dbReference type="NCBI Taxonomy" id="599839"/>
    <lineage>
        <taxon>Eukaryota</taxon>
        <taxon>Fungi</taxon>
        <taxon>Dikarya</taxon>
        <taxon>Basidiomycota</taxon>
        <taxon>Agaricomycotina</taxon>
        <taxon>Agaricomycetes</taxon>
        <taxon>Polyporales</taxon>
        <taxon>Fibroporiaceae</taxon>
        <taxon>Fibroporia</taxon>
    </lineage>
</organism>
<dbReference type="InterPro" id="IPR008936">
    <property type="entry name" value="Rho_GTPase_activation_prot"/>
</dbReference>
<dbReference type="SUPFAM" id="SSF48350">
    <property type="entry name" value="GTPase activation domain, GAP"/>
    <property type="match status" value="1"/>
</dbReference>
<dbReference type="PANTHER" id="PTHR23065">
    <property type="entry name" value="PROLINE-SERINE-THREONINE PHOSPHATASE INTERACTING PROTEIN 1"/>
    <property type="match status" value="1"/>
</dbReference>
<dbReference type="SMART" id="SM00055">
    <property type="entry name" value="FCH"/>
    <property type="match status" value="1"/>
</dbReference>
<evidence type="ECO:0000313" key="5">
    <source>
        <dbReference type="Proteomes" id="UP000006352"/>
    </source>
</evidence>
<dbReference type="FunCoup" id="J4GMS3">
    <property type="interactions" value="16"/>
</dbReference>
<dbReference type="InterPro" id="IPR000198">
    <property type="entry name" value="RhoGAP_dom"/>
</dbReference>
<dbReference type="Proteomes" id="UP000006352">
    <property type="component" value="Unassembled WGS sequence"/>
</dbReference>
<dbReference type="SUPFAM" id="SSF103657">
    <property type="entry name" value="BAR/IMD domain-like"/>
    <property type="match status" value="2"/>
</dbReference>
<feature type="region of interest" description="Disordered" evidence="2">
    <location>
        <begin position="254"/>
        <end position="279"/>
    </location>
</feature>
<dbReference type="HOGENOM" id="CLU_008201_0_0_1"/>
<dbReference type="InterPro" id="IPR027267">
    <property type="entry name" value="AH/BAR_dom_sf"/>
</dbReference>
<dbReference type="GO" id="GO:0000935">
    <property type="term" value="C:division septum"/>
    <property type="evidence" value="ECO:0007669"/>
    <property type="project" value="TreeGrafter"/>
</dbReference>
<dbReference type="Gene3D" id="1.20.1270.60">
    <property type="entry name" value="Arfaptin homology (AH) domain/BAR domain"/>
    <property type="match status" value="2"/>
</dbReference>
<dbReference type="InterPro" id="IPR001060">
    <property type="entry name" value="FCH_dom"/>
</dbReference>
<dbReference type="Pfam" id="PF00620">
    <property type="entry name" value="RhoGAP"/>
    <property type="match status" value="1"/>
</dbReference>
<evidence type="ECO:0000313" key="4">
    <source>
        <dbReference type="EMBL" id="CCM00260.1"/>
    </source>
</evidence>
<feature type="compositionally biased region" description="Pro residues" evidence="2">
    <location>
        <begin position="1009"/>
        <end position="1018"/>
    </location>
</feature>
<dbReference type="GO" id="GO:0005737">
    <property type="term" value="C:cytoplasm"/>
    <property type="evidence" value="ECO:0007669"/>
    <property type="project" value="TreeGrafter"/>
</dbReference>
<dbReference type="GO" id="GO:0007264">
    <property type="term" value="P:small GTPase-mediated signal transduction"/>
    <property type="evidence" value="ECO:0007669"/>
    <property type="project" value="TreeGrafter"/>
</dbReference>
<name>J4GMS3_9APHY</name>
<proteinExistence type="predicted"/>
<reference evidence="4 5" key="1">
    <citation type="journal article" date="2012" name="Appl. Environ. Microbiol.">
        <title>Short-read sequencing for genomic analysis of the brown rot fungus Fibroporia radiculosa.</title>
        <authorList>
            <person name="Tang J.D."/>
            <person name="Perkins A.D."/>
            <person name="Sonstegard T.S."/>
            <person name="Schroeder S.G."/>
            <person name="Burgess S.C."/>
            <person name="Diehl S.V."/>
        </authorList>
    </citation>
    <scope>NUCLEOTIDE SEQUENCE [LARGE SCALE GENOMIC DNA]</scope>
    <source>
        <strain evidence="4 5">TFFH 294</strain>
    </source>
</reference>
<dbReference type="SMART" id="SM00324">
    <property type="entry name" value="RhoGAP"/>
    <property type="match status" value="1"/>
</dbReference>
<feature type="domain" description="Rho-GAP" evidence="3">
    <location>
        <begin position="588"/>
        <end position="797"/>
    </location>
</feature>
<feature type="coiled-coil region" evidence="1">
    <location>
        <begin position="471"/>
        <end position="498"/>
    </location>
</feature>
<feature type="region of interest" description="Disordered" evidence="2">
    <location>
        <begin position="844"/>
        <end position="881"/>
    </location>
</feature>
<feature type="compositionally biased region" description="Basic residues" evidence="2">
    <location>
        <begin position="806"/>
        <end position="818"/>
    </location>
</feature>
<feature type="compositionally biased region" description="Basic and acidic residues" evidence="2">
    <location>
        <begin position="254"/>
        <end position="263"/>
    </location>
</feature>
<feature type="compositionally biased region" description="Pro residues" evidence="2">
    <location>
        <begin position="964"/>
        <end position="1000"/>
    </location>
</feature>
<feature type="compositionally biased region" description="Polar residues" evidence="2">
    <location>
        <begin position="1029"/>
        <end position="1048"/>
    </location>
</feature>
<dbReference type="PANTHER" id="PTHR23065:SF17">
    <property type="entry name" value="RHO-GTPASE-ACTIVATING PROTEIN RGD2"/>
    <property type="match status" value="1"/>
</dbReference>
<dbReference type="EMBL" id="HE796974">
    <property type="protein sequence ID" value="CCM00260.1"/>
    <property type="molecule type" value="Genomic_DNA"/>
</dbReference>
<keyword evidence="1" id="KW-0175">Coiled coil</keyword>
<dbReference type="STRING" id="599839.J4GMS3"/>
<feature type="region of interest" description="Disordered" evidence="2">
    <location>
        <begin position="937"/>
        <end position="1153"/>
    </location>
</feature>
<feature type="region of interest" description="Disordered" evidence="2">
    <location>
        <begin position="181"/>
        <end position="214"/>
    </location>
</feature>
<dbReference type="GO" id="GO:0005886">
    <property type="term" value="C:plasma membrane"/>
    <property type="evidence" value="ECO:0007669"/>
    <property type="project" value="TreeGrafter"/>
</dbReference>
<dbReference type="GO" id="GO:0005096">
    <property type="term" value="F:GTPase activator activity"/>
    <property type="evidence" value="ECO:0007669"/>
    <property type="project" value="TreeGrafter"/>
</dbReference>
<gene>
    <name evidence="4" type="ORF">FIBRA_02290</name>
</gene>
<dbReference type="GeneID" id="24095171"/>
<evidence type="ECO:0000256" key="1">
    <source>
        <dbReference type="SAM" id="Coils"/>
    </source>
</evidence>
<keyword evidence="5" id="KW-1185">Reference proteome</keyword>
<dbReference type="PROSITE" id="PS50238">
    <property type="entry name" value="RHOGAP"/>
    <property type="match status" value="1"/>
</dbReference>
<evidence type="ECO:0000256" key="2">
    <source>
        <dbReference type="SAM" id="MobiDB-lite"/>
    </source>
</evidence>
<evidence type="ECO:0000259" key="3">
    <source>
        <dbReference type="PROSITE" id="PS50238"/>
    </source>
</evidence>
<dbReference type="RefSeq" id="XP_012179543.1">
    <property type="nucleotide sequence ID" value="XM_012324153.1"/>
</dbReference>
<dbReference type="AlphaFoldDB" id="J4GMS3"/>